<keyword evidence="1" id="KW-0812">Transmembrane</keyword>
<gene>
    <name evidence="2" type="ORF">NCTC10485_01278</name>
</gene>
<keyword evidence="3" id="KW-1185">Reference proteome</keyword>
<feature type="transmembrane region" description="Helical" evidence="1">
    <location>
        <begin position="6"/>
        <end position="26"/>
    </location>
</feature>
<organism evidence="2 3">
    <name type="scientific">Mycolicibacterium chitae</name>
    <name type="common">Mycobacterium chitae</name>
    <dbReference type="NCBI Taxonomy" id="1792"/>
    <lineage>
        <taxon>Bacteria</taxon>
        <taxon>Bacillati</taxon>
        <taxon>Actinomycetota</taxon>
        <taxon>Actinomycetes</taxon>
        <taxon>Mycobacteriales</taxon>
        <taxon>Mycobacteriaceae</taxon>
        <taxon>Mycolicibacterium</taxon>
    </lineage>
</organism>
<name>A0A448I352_MYCCI</name>
<reference evidence="2 3" key="1">
    <citation type="submission" date="2018-12" db="EMBL/GenBank/DDBJ databases">
        <authorList>
            <consortium name="Pathogen Informatics"/>
        </authorList>
    </citation>
    <scope>NUCLEOTIDE SEQUENCE [LARGE SCALE GENOMIC DNA]</scope>
    <source>
        <strain evidence="2 3">NCTC10485</strain>
    </source>
</reference>
<evidence type="ECO:0000313" key="3">
    <source>
        <dbReference type="Proteomes" id="UP000282551"/>
    </source>
</evidence>
<proteinExistence type="predicted"/>
<dbReference type="Proteomes" id="UP000282551">
    <property type="component" value="Chromosome"/>
</dbReference>
<evidence type="ECO:0000313" key="2">
    <source>
        <dbReference type="EMBL" id="VEG46805.1"/>
    </source>
</evidence>
<dbReference type="EMBL" id="LR134355">
    <property type="protein sequence ID" value="VEG46805.1"/>
    <property type="molecule type" value="Genomic_DNA"/>
</dbReference>
<accession>A0A448I352</accession>
<keyword evidence="1" id="KW-0472">Membrane</keyword>
<protein>
    <submittedName>
        <fullName evidence="2">Uncharacterized protein</fullName>
    </submittedName>
</protein>
<keyword evidence="1" id="KW-1133">Transmembrane helix</keyword>
<evidence type="ECO:0000256" key="1">
    <source>
        <dbReference type="SAM" id="Phobius"/>
    </source>
</evidence>
<dbReference type="RefSeq" id="WP_126332950.1">
    <property type="nucleotide sequence ID" value="NZ_AP022604.1"/>
</dbReference>
<dbReference type="AlphaFoldDB" id="A0A448I352"/>
<sequence>MRGIVIAIVLGVAVLVGLPLLGYLAIEFLREDRQSAEISADCRLVADTLSPPGSTNAPDLTTASPDELADYEPTGLTTDEIIANAGKLQDPNLRRHLERFAAASEVVVDGMPEVHGEELNPPGLKDYFAAQRQLRESVEAIRAACPNL</sequence>